<feature type="region of interest" description="Disordered" evidence="1">
    <location>
        <begin position="1"/>
        <end position="42"/>
    </location>
</feature>
<evidence type="ECO:0000256" key="1">
    <source>
        <dbReference type="SAM" id="MobiDB-lite"/>
    </source>
</evidence>
<organism evidence="2">
    <name type="scientific">Rhizophora mucronata</name>
    <name type="common">Asiatic mangrove</name>
    <dbReference type="NCBI Taxonomy" id="61149"/>
    <lineage>
        <taxon>Eukaryota</taxon>
        <taxon>Viridiplantae</taxon>
        <taxon>Streptophyta</taxon>
        <taxon>Embryophyta</taxon>
        <taxon>Tracheophyta</taxon>
        <taxon>Spermatophyta</taxon>
        <taxon>Magnoliopsida</taxon>
        <taxon>eudicotyledons</taxon>
        <taxon>Gunneridae</taxon>
        <taxon>Pentapetalae</taxon>
        <taxon>rosids</taxon>
        <taxon>fabids</taxon>
        <taxon>Malpighiales</taxon>
        <taxon>Rhizophoraceae</taxon>
        <taxon>Rhizophora</taxon>
    </lineage>
</organism>
<dbReference type="EMBL" id="GGEC01019469">
    <property type="protein sequence ID" value="MBW99952.1"/>
    <property type="molecule type" value="Transcribed_RNA"/>
</dbReference>
<name>A0A2P2K2N3_RHIMU</name>
<dbReference type="AlphaFoldDB" id="A0A2P2K2N3"/>
<reference evidence="2" key="1">
    <citation type="submission" date="2018-02" db="EMBL/GenBank/DDBJ databases">
        <title>Rhizophora mucronata_Transcriptome.</title>
        <authorList>
            <person name="Meera S.P."/>
            <person name="Sreeshan A."/>
            <person name="Augustine A."/>
        </authorList>
    </citation>
    <scope>NUCLEOTIDE SEQUENCE</scope>
    <source>
        <tissue evidence="2">Leaf</tissue>
    </source>
</reference>
<accession>A0A2P2K2N3</accession>
<evidence type="ECO:0000313" key="2">
    <source>
        <dbReference type="EMBL" id="MBW99952.1"/>
    </source>
</evidence>
<sequence>MQKPLFSDLAAADENVRKSGRPAGDEDVKVSQKDTGEEATMT</sequence>
<protein>
    <submittedName>
        <fullName evidence="2">Uncharacterized protein</fullName>
    </submittedName>
</protein>
<proteinExistence type="predicted"/>
<feature type="compositionally biased region" description="Basic and acidic residues" evidence="1">
    <location>
        <begin position="23"/>
        <end position="36"/>
    </location>
</feature>